<keyword evidence="7 14" id="KW-0686">Riboflavin biosynthesis</keyword>
<evidence type="ECO:0000256" key="5">
    <source>
        <dbReference type="ARBA" id="ARBA00005520"/>
    </source>
</evidence>
<evidence type="ECO:0000256" key="13">
    <source>
        <dbReference type="ARBA" id="ARBA00049295"/>
    </source>
</evidence>
<feature type="active site" description="Proton acceptor" evidence="14">
    <location>
        <position position="330"/>
    </location>
</feature>
<feature type="active site" description="Nucleophile" evidence="14">
    <location>
        <position position="332"/>
    </location>
</feature>
<dbReference type="HAMAP" id="MF_00179">
    <property type="entry name" value="RibA"/>
    <property type="match status" value="1"/>
</dbReference>
<keyword evidence="10 14" id="KW-0378">Hydrolase</keyword>
<comment type="catalytic activity">
    <reaction evidence="13 14">
        <text>GTP + 4 H2O = 2,5-diamino-6-hydroxy-4-(5-phosphoribosylamino)-pyrimidine + formate + 2 phosphate + 3 H(+)</text>
        <dbReference type="Rhea" id="RHEA:23704"/>
        <dbReference type="ChEBI" id="CHEBI:15377"/>
        <dbReference type="ChEBI" id="CHEBI:15378"/>
        <dbReference type="ChEBI" id="CHEBI:15740"/>
        <dbReference type="ChEBI" id="CHEBI:37565"/>
        <dbReference type="ChEBI" id="CHEBI:43474"/>
        <dbReference type="ChEBI" id="CHEBI:58614"/>
        <dbReference type="EC" id="3.5.4.25"/>
    </reaction>
</comment>
<comment type="pathway">
    <text evidence="3 14">Cofactor biosynthesis; riboflavin biosynthesis; 5-amino-6-(D-ribitylamino)uracil from GTP: step 1/4.</text>
</comment>
<keyword evidence="8 14" id="KW-0479">Metal-binding</keyword>
<feature type="binding site" evidence="14">
    <location>
        <position position="257"/>
    </location>
    <ligand>
        <name>Zn(2+)</name>
        <dbReference type="ChEBI" id="CHEBI:29105"/>
        <note>catalytic</note>
    </ligand>
</feature>
<dbReference type="EMBL" id="JAWJZY010000002">
    <property type="protein sequence ID" value="MEE8658127.1"/>
    <property type="molecule type" value="Genomic_DNA"/>
</dbReference>
<comment type="function">
    <text evidence="2">Catalyzes the conversion of D-ribulose 5-phosphate to formate and 3,4-dihydroxy-2-butanone 4-phosphate.</text>
</comment>
<comment type="catalytic activity">
    <reaction evidence="1">
        <text>D-ribulose 5-phosphate = (2S)-2-hydroxy-3-oxobutyl phosphate + formate + H(+)</text>
        <dbReference type="Rhea" id="RHEA:18457"/>
        <dbReference type="ChEBI" id="CHEBI:15378"/>
        <dbReference type="ChEBI" id="CHEBI:15740"/>
        <dbReference type="ChEBI" id="CHEBI:58121"/>
        <dbReference type="ChEBI" id="CHEBI:58830"/>
        <dbReference type="EC" id="4.1.99.12"/>
    </reaction>
</comment>
<feature type="domain" description="GTP cyclohydrolase II" evidence="15">
    <location>
        <begin position="211"/>
        <end position="370"/>
    </location>
</feature>
<dbReference type="InterPro" id="IPR032677">
    <property type="entry name" value="GTP_cyclohydro_II"/>
</dbReference>
<dbReference type="InterPro" id="IPR017945">
    <property type="entry name" value="DHBP_synth_RibB-like_a/b_dom"/>
</dbReference>
<feature type="binding site" evidence="14">
    <location>
        <position position="268"/>
    </location>
    <ligand>
        <name>Zn(2+)</name>
        <dbReference type="ChEBI" id="CHEBI:29105"/>
        <note>catalytic</note>
    </ligand>
</feature>
<dbReference type="EC" id="3.5.4.25" evidence="14"/>
<name>A0ABU7TZZ4_9PROT</name>
<evidence type="ECO:0000256" key="14">
    <source>
        <dbReference type="HAMAP-Rule" id="MF_00179"/>
    </source>
</evidence>
<dbReference type="Pfam" id="PF00926">
    <property type="entry name" value="DHBP_synthase"/>
    <property type="match status" value="1"/>
</dbReference>
<comment type="pathway">
    <text evidence="4">Cofactor biosynthesis; riboflavin biosynthesis; 2-hydroxy-3-oxobutyl phosphate from D-ribulose 5-phosphate: step 1/1.</text>
</comment>
<organism evidence="16 17">
    <name type="scientific">Sorlinia euscelidii</name>
    <dbReference type="NCBI Taxonomy" id="3081148"/>
    <lineage>
        <taxon>Bacteria</taxon>
        <taxon>Pseudomonadati</taxon>
        <taxon>Pseudomonadota</taxon>
        <taxon>Alphaproteobacteria</taxon>
        <taxon>Acetobacterales</taxon>
        <taxon>Acetobacteraceae</taxon>
        <taxon>Sorlinia</taxon>
    </lineage>
</organism>
<dbReference type="NCBIfam" id="NF001591">
    <property type="entry name" value="PRK00393.1"/>
    <property type="match status" value="1"/>
</dbReference>
<comment type="cofactor">
    <cofactor evidence="14">
        <name>Zn(2+)</name>
        <dbReference type="ChEBI" id="CHEBI:29105"/>
    </cofactor>
    <text evidence="14">Binds 1 zinc ion per subunit.</text>
</comment>
<gene>
    <name evidence="14" type="primary">ribA</name>
    <name evidence="16" type="ORF">DOFOFD_03750</name>
</gene>
<dbReference type="SUPFAM" id="SSF142695">
    <property type="entry name" value="RibA-like"/>
    <property type="match status" value="1"/>
</dbReference>
<dbReference type="NCBIfam" id="TIGR00506">
    <property type="entry name" value="ribB"/>
    <property type="match status" value="1"/>
</dbReference>
<comment type="similarity">
    <text evidence="5">In the N-terminal section; belongs to the DHBP synthase family.</text>
</comment>
<dbReference type="SUPFAM" id="SSF55821">
    <property type="entry name" value="YrdC/RibB"/>
    <property type="match status" value="1"/>
</dbReference>
<feature type="binding site" evidence="14">
    <location>
        <begin position="296"/>
        <end position="298"/>
    </location>
    <ligand>
        <name>GTP</name>
        <dbReference type="ChEBI" id="CHEBI:37565"/>
    </ligand>
</feature>
<accession>A0ABU7TZZ4</accession>
<feature type="binding site" evidence="14">
    <location>
        <position position="358"/>
    </location>
    <ligand>
        <name>GTP</name>
        <dbReference type="ChEBI" id="CHEBI:37565"/>
    </ligand>
</feature>
<dbReference type="Pfam" id="PF00925">
    <property type="entry name" value="GTP_cyclohydro2"/>
    <property type="match status" value="1"/>
</dbReference>
<evidence type="ECO:0000256" key="8">
    <source>
        <dbReference type="ARBA" id="ARBA00022723"/>
    </source>
</evidence>
<dbReference type="NCBIfam" id="TIGR00505">
    <property type="entry name" value="ribA"/>
    <property type="match status" value="1"/>
</dbReference>
<protein>
    <recommendedName>
        <fullName evidence="14">GTP cyclohydrolase-2</fullName>
        <ecNumber evidence="14">3.5.4.25</ecNumber>
    </recommendedName>
    <alternativeName>
        <fullName evidence="14">GTP cyclohydrolase II</fullName>
    </alternativeName>
</protein>
<evidence type="ECO:0000256" key="6">
    <source>
        <dbReference type="ARBA" id="ARBA00008976"/>
    </source>
</evidence>
<dbReference type="CDD" id="cd00641">
    <property type="entry name" value="GTP_cyclohydro2"/>
    <property type="match status" value="1"/>
</dbReference>
<evidence type="ECO:0000256" key="1">
    <source>
        <dbReference type="ARBA" id="ARBA00000141"/>
    </source>
</evidence>
<evidence type="ECO:0000256" key="7">
    <source>
        <dbReference type="ARBA" id="ARBA00022619"/>
    </source>
</evidence>
<feature type="binding site" evidence="14">
    <location>
        <position position="353"/>
    </location>
    <ligand>
        <name>GTP</name>
        <dbReference type="ChEBI" id="CHEBI:37565"/>
    </ligand>
</feature>
<feature type="binding site" evidence="14">
    <location>
        <position position="318"/>
    </location>
    <ligand>
        <name>GTP</name>
        <dbReference type="ChEBI" id="CHEBI:37565"/>
    </ligand>
</feature>
<evidence type="ECO:0000259" key="15">
    <source>
        <dbReference type="Pfam" id="PF00925"/>
    </source>
</evidence>
<evidence type="ECO:0000256" key="12">
    <source>
        <dbReference type="ARBA" id="ARBA00023134"/>
    </source>
</evidence>
<feature type="binding site" evidence="14">
    <location>
        <begin position="252"/>
        <end position="256"/>
    </location>
    <ligand>
        <name>GTP</name>
        <dbReference type="ChEBI" id="CHEBI:37565"/>
    </ligand>
</feature>
<evidence type="ECO:0000256" key="2">
    <source>
        <dbReference type="ARBA" id="ARBA00002284"/>
    </source>
</evidence>
<keyword evidence="17" id="KW-1185">Reference proteome</keyword>
<dbReference type="Gene3D" id="3.90.870.10">
    <property type="entry name" value="DHBP synthase"/>
    <property type="match status" value="1"/>
</dbReference>
<evidence type="ECO:0000313" key="16">
    <source>
        <dbReference type="EMBL" id="MEE8658127.1"/>
    </source>
</evidence>
<comment type="similarity">
    <text evidence="6">In the C-terminal section; belongs to the GTP cyclohydrolase II family.</text>
</comment>
<sequence length="420" mass="44973">MIMVDDALRENEGDLVIAAEFANAEAINFMALHGRGLICLALEEAQIRHLDLPMMPRRGHDPRGTAFTVSIEATNGITTGISAADRARTIQLAAAPDTNPAEISTPGHVFPLRAHPGGCVARPGHTEGAIDLARLAGLNPAAVICEIIDEDGTMARLPSLKKFSEAHHIPLIAIADLIAWCQANGRDAIAPAPPSLSSAREAASPVTVIADAALPSAFGGTDLKVKAFRADDGQEHLALIKGDPQKAGCLVRVHSECVTGDALGSLRCDCGPQLREALARIRGAEHGVLIYMRGQEGRGIGLANKIRAYNLQDEGVDTLDANLRLGLPVDSRDWEIAAAILKTLGVHDITLMTNNPAKRDGLTALGISVARIDPLMVGFNPFNRDYLTTKRTRMGHALDTAPERFLRDVSTEMWARHRQD</sequence>
<comment type="similarity">
    <text evidence="14">Belongs to the GTP cyclohydrolase II family.</text>
</comment>
<keyword evidence="9 14" id="KW-0547">Nucleotide-binding</keyword>
<evidence type="ECO:0000256" key="10">
    <source>
        <dbReference type="ARBA" id="ARBA00022801"/>
    </source>
</evidence>
<dbReference type="PIRSF" id="PIRSF001259">
    <property type="entry name" value="RibA"/>
    <property type="match status" value="1"/>
</dbReference>
<dbReference type="InterPro" id="IPR000422">
    <property type="entry name" value="DHBP_synthase_RibB"/>
</dbReference>
<evidence type="ECO:0000256" key="3">
    <source>
        <dbReference type="ARBA" id="ARBA00004853"/>
    </source>
</evidence>
<dbReference type="InterPro" id="IPR036144">
    <property type="entry name" value="RibA-like_sf"/>
</dbReference>
<comment type="function">
    <text evidence="14">Catalyzes the conversion of GTP to 2,5-diamino-6-ribosylamino-4(3H)-pyrimidinone 5'-phosphate (DARP), formate and pyrophosphate.</text>
</comment>
<dbReference type="Gene3D" id="3.40.50.10990">
    <property type="entry name" value="GTP cyclohydrolase II"/>
    <property type="match status" value="1"/>
</dbReference>
<feature type="binding site" evidence="14">
    <location>
        <position position="270"/>
    </location>
    <ligand>
        <name>Zn(2+)</name>
        <dbReference type="ChEBI" id="CHEBI:29105"/>
        <note>catalytic</note>
    </ligand>
</feature>
<dbReference type="PANTHER" id="PTHR21327:SF18">
    <property type="entry name" value="3,4-DIHYDROXY-2-BUTANONE 4-PHOSPHATE SYNTHASE"/>
    <property type="match status" value="1"/>
</dbReference>
<dbReference type="InterPro" id="IPR000926">
    <property type="entry name" value="RibA"/>
</dbReference>
<comment type="caution">
    <text evidence="16">The sequence shown here is derived from an EMBL/GenBank/DDBJ whole genome shotgun (WGS) entry which is preliminary data.</text>
</comment>
<evidence type="ECO:0000256" key="9">
    <source>
        <dbReference type="ARBA" id="ARBA00022741"/>
    </source>
</evidence>
<proteinExistence type="inferred from homology"/>
<evidence type="ECO:0000256" key="11">
    <source>
        <dbReference type="ARBA" id="ARBA00022833"/>
    </source>
</evidence>
<dbReference type="Proteomes" id="UP001312908">
    <property type="component" value="Unassembled WGS sequence"/>
</dbReference>
<dbReference type="PANTHER" id="PTHR21327">
    <property type="entry name" value="GTP CYCLOHYDROLASE II-RELATED"/>
    <property type="match status" value="1"/>
</dbReference>
<evidence type="ECO:0000256" key="4">
    <source>
        <dbReference type="ARBA" id="ARBA00004904"/>
    </source>
</evidence>
<keyword evidence="12 14" id="KW-0342">GTP-binding</keyword>
<feature type="binding site" evidence="14">
    <location>
        <position position="273"/>
    </location>
    <ligand>
        <name>GTP</name>
        <dbReference type="ChEBI" id="CHEBI:37565"/>
    </ligand>
</feature>
<keyword evidence="11 14" id="KW-0862">Zinc</keyword>
<reference evidence="16 17" key="1">
    <citation type="submission" date="2023-10" db="EMBL/GenBank/DDBJ databases">
        <title>Sorlinia euscelidii gen. nov., sp. nov., an acetic acid bacteria isolated from the gut of Euscelidius variegatus emitter.</title>
        <authorList>
            <person name="Michoud G."/>
            <person name="Marasco R."/>
            <person name="Seferji K."/>
            <person name="Gonella E."/>
            <person name="Garuglieri E."/>
            <person name="Alma A."/>
            <person name="Mapelli F."/>
            <person name="Borin S."/>
            <person name="Daffonchio D."/>
            <person name="Crotti E."/>
        </authorList>
    </citation>
    <scope>NUCLEOTIDE SEQUENCE [LARGE SCALE GENOMIC DNA]</scope>
    <source>
        <strain evidence="16 17">EV16P</strain>
    </source>
</reference>
<evidence type="ECO:0000313" key="17">
    <source>
        <dbReference type="Proteomes" id="UP001312908"/>
    </source>
</evidence>